<evidence type="ECO:0000256" key="3">
    <source>
        <dbReference type="ARBA" id="ARBA00022816"/>
    </source>
</evidence>
<keyword evidence="2" id="KW-0813">Transport</keyword>
<dbReference type="InterPro" id="IPR037700">
    <property type="entry name" value="NUP88/NUP82"/>
</dbReference>
<dbReference type="Proteomes" id="UP000019384">
    <property type="component" value="Unassembled WGS sequence"/>
</dbReference>
<keyword evidence="4" id="KW-0653">Protein transport</keyword>
<dbReference type="OrthoDB" id="341482at2759"/>
<dbReference type="HOGENOM" id="CLU_396420_0_0_1"/>
<evidence type="ECO:0000256" key="2">
    <source>
        <dbReference type="ARBA" id="ARBA00022448"/>
    </source>
</evidence>
<dbReference type="AlphaFoldDB" id="W6MMN5"/>
<proteinExistence type="predicted"/>
<keyword evidence="3" id="KW-0509">mRNA transport</keyword>
<keyword evidence="7" id="KW-0539">Nucleus</keyword>
<evidence type="ECO:0000313" key="8">
    <source>
        <dbReference type="EMBL" id="CDK26217.1"/>
    </source>
</evidence>
<reference evidence="8" key="2">
    <citation type="submission" date="2014-02" db="EMBL/GenBank/DDBJ databases">
        <title>Complete DNA sequence of /Kuraishia capsulata/ illustrates novel genomic features among budding yeasts (/Saccharomycotina/).</title>
        <authorList>
            <person name="Morales L."/>
            <person name="Noel B."/>
            <person name="Porcel B."/>
            <person name="Marcet-Houben M."/>
            <person name="Hullo M-F."/>
            <person name="Sacerdot C."/>
            <person name="Tekaia F."/>
            <person name="Leh-Louis V."/>
            <person name="Despons L."/>
            <person name="Khanna V."/>
            <person name="Aury J-M."/>
            <person name="Barbe V."/>
            <person name="Couloux A."/>
            <person name="Labadie K."/>
            <person name="Pelletier E."/>
            <person name="Souciet J-L."/>
            <person name="Boekhout T."/>
            <person name="Gabaldon T."/>
            <person name="Wincker P."/>
            <person name="Dujon B."/>
        </authorList>
    </citation>
    <scope>NUCLEOTIDE SEQUENCE</scope>
    <source>
        <strain evidence="8">CBS 1993</strain>
    </source>
</reference>
<evidence type="ECO:0008006" key="10">
    <source>
        <dbReference type="Google" id="ProtNLM"/>
    </source>
</evidence>
<keyword evidence="5" id="KW-0811">Translocation</keyword>
<sequence>MLERLKASGIFLGSDPKLRNVSDNDIQSERVAVRGEDEVFYAVNSTIRATELSPTVHDFKTLQPGLIDFDVQKLILNQSGDLLAVVGRSKIVVCFLPPPGFIGSTGGTTFRARQLAVDSANNPPVLKVLWSPLSRYNSNLVVLRADATIKSYDVSESAAVPYSVYAVNSALRSKRRGFSVNAFDTDPVSISYGSQQNPKGALTLYIMDRSGDLHFLYPFLPNYLSITEDFIELLLNESTVLANKANEESIQAYLEQVRFVSALWKGKERAEKEVVISSSNKVKRYIFKVGSKNAELKLQGPLLVRPFPEELYDKDGVDIISIKGESQDSDFLACSYSDGSILVLVQLENHIMRWNNLDYDYSSGLTLVEHLKTPSSKSGKSVVKHLHKTTIPYVFAASSLDGSVVCVDIRDWAAQIENAIFSGDGNLFSQSNSSTVTVSVKSGKLEGISDVAIEGHTGNVRLLVVTPSLVEFLEFNDRDDGSEDSTGVEAEIPSRKIQGLRSAWNATEVSHQLDGIQNEIRKLRVSAGKFDLSDRISADDKPMMALSFISGEITKLVVKLNLIALLCHGRIQSQRQKFQQQILSVAEKKDSFSGLDDSVSENVKKIETRQRAIDQRLEKVAQKIQSLKLGNSPLSEEEAAFYKELNRVKKVVADSSTGLARRSVLLKEQVEELRVAVEKSLMASNIKDGHNWKKLVDSLRERQQFSEHLCEFFKETMKLEEKGVW</sequence>
<dbReference type="SUPFAM" id="SSF50978">
    <property type="entry name" value="WD40 repeat-like"/>
    <property type="match status" value="1"/>
</dbReference>
<evidence type="ECO:0000256" key="1">
    <source>
        <dbReference type="ARBA" id="ARBA00004567"/>
    </source>
</evidence>
<protein>
    <recommendedName>
        <fullName evidence="10">Nucleoporin Nup82</fullName>
    </recommendedName>
</protein>
<gene>
    <name evidence="8" type="ORF">KUCA_T00002188001</name>
</gene>
<evidence type="ECO:0000256" key="4">
    <source>
        <dbReference type="ARBA" id="ARBA00022927"/>
    </source>
</evidence>
<evidence type="ECO:0000256" key="7">
    <source>
        <dbReference type="ARBA" id="ARBA00023242"/>
    </source>
</evidence>
<dbReference type="RefSeq" id="XP_022458224.1">
    <property type="nucleotide sequence ID" value="XM_022604443.1"/>
</dbReference>
<dbReference type="GeneID" id="34519612"/>
<evidence type="ECO:0000256" key="5">
    <source>
        <dbReference type="ARBA" id="ARBA00023010"/>
    </source>
</evidence>
<dbReference type="GO" id="GO:0017056">
    <property type="term" value="F:structural constituent of nuclear pore"/>
    <property type="evidence" value="ECO:0007669"/>
    <property type="project" value="InterPro"/>
</dbReference>
<organism evidence="8 9">
    <name type="scientific">Kuraishia capsulata CBS 1993</name>
    <dbReference type="NCBI Taxonomy" id="1382522"/>
    <lineage>
        <taxon>Eukaryota</taxon>
        <taxon>Fungi</taxon>
        <taxon>Dikarya</taxon>
        <taxon>Ascomycota</taxon>
        <taxon>Saccharomycotina</taxon>
        <taxon>Pichiomycetes</taxon>
        <taxon>Pichiales</taxon>
        <taxon>Pichiaceae</taxon>
        <taxon>Kuraishia</taxon>
    </lineage>
</organism>
<dbReference type="GO" id="GO:0006606">
    <property type="term" value="P:protein import into nucleus"/>
    <property type="evidence" value="ECO:0007669"/>
    <property type="project" value="TreeGrafter"/>
</dbReference>
<evidence type="ECO:0000256" key="6">
    <source>
        <dbReference type="ARBA" id="ARBA00023132"/>
    </source>
</evidence>
<keyword evidence="6" id="KW-0906">Nuclear pore complex</keyword>
<dbReference type="PANTHER" id="PTHR13257:SF0">
    <property type="entry name" value="NUCLEAR PORE COMPLEX PROTEIN NUP88"/>
    <property type="match status" value="1"/>
</dbReference>
<name>W6MMN5_9ASCO</name>
<dbReference type="GO" id="GO:0006406">
    <property type="term" value="P:mRNA export from nucleus"/>
    <property type="evidence" value="ECO:0007669"/>
    <property type="project" value="TreeGrafter"/>
</dbReference>
<dbReference type="PANTHER" id="PTHR13257">
    <property type="entry name" value="NUCLEOPORIN NUP84-RELATED"/>
    <property type="match status" value="1"/>
</dbReference>
<dbReference type="InterPro" id="IPR036322">
    <property type="entry name" value="WD40_repeat_dom_sf"/>
</dbReference>
<keyword evidence="9" id="KW-1185">Reference proteome</keyword>
<evidence type="ECO:0000313" key="9">
    <source>
        <dbReference type="Proteomes" id="UP000019384"/>
    </source>
</evidence>
<dbReference type="GO" id="GO:0000056">
    <property type="term" value="P:ribosomal small subunit export from nucleus"/>
    <property type="evidence" value="ECO:0007669"/>
    <property type="project" value="InterPro"/>
</dbReference>
<accession>W6MMN5</accession>
<dbReference type="STRING" id="1382522.W6MMN5"/>
<dbReference type="GO" id="GO:0000055">
    <property type="term" value="P:ribosomal large subunit export from nucleus"/>
    <property type="evidence" value="ECO:0007669"/>
    <property type="project" value="InterPro"/>
</dbReference>
<reference evidence="8" key="1">
    <citation type="submission" date="2013-12" db="EMBL/GenBank/DDBJ databases">
        <authorList>
            <person name="Genoscope - CEA"/>
        </authorList>
    </citation>
    <scope>NUCLEOTIDE SEQUENCE</scope>
    <source>
        <strain evidence="8">CBS 1993</strain>
    </source>
</reference>
<comment type="subcellular location">
    <subcellularLocation>
        <location evidence="1">Nucleus</location>
        <location evidence="1">Nuclear pore complex</location>
    </subcellularLocation>
</comment>
<dbReference type="EMBL" id="HG793126">
    <property type="protein sequence ID" value="CDK26217.1"/>
    <property type="molecule type" value="Genomic_DNA"/>
</dbReference>
<dbReference type="GO" id="GO:0005643">
    <property type="term" value="C:nuclear pore"/>
    <property type="evidence" value="ECO:0007669"/>
    <property type="project" value="UniProtKB-SubCell"/>
</dbReference>